<evidence type="ECO:0000313" key="2">
    <source>
        <dbReference type="Proteomes" id="UP000026961"/>
    </source>
</evidence>
<reference evidence="1" key="2">
    <citation type="submission" date="2018-05" db="EMBL/GenBank/DDBJ databases">
        <title>OgluRS3 (Oryza glumaepatula Reference Sequence Version 3).</title>
        <authorList>
            <person name="Zhang J."/>
            <person name="Kudrna D."/>
            <person name="Lee S."/>
            <person name="Talag J."/>
            <person name="Welchert J."/>
            <person name="Wing R.A."/>
        </authorList>
    </citation>
    <scope>NUCLEOTIDE SEQUENCE [LARGE SCALE GENOMIC DNA]</scope>
</reference>
<name>A0A0D9YTY8_9ORYZ</name>
<sequence>MWHQREADYPAGQIGIEGAKKVTKPGHVMMRRLMESLLELDWGGAPRSIWTPRLCHERRMRHSGGRASLARISFHLPSHAPVVRPRARMRVRARVKGIRGRAPLRSCCPGPGRTDARPRGLSRGCRHKALLAASDLFFGRDSDGSDGILWQCMLQMVTYSVIVFGPNNGDSPPPFSFSVRAAFGPTNTSIFVEKTEKKAHGTWCSFAMGGSQSRAKSTMTQLGFLLKGFGPLPPPPSQSLAVSMAAQALVRTEEKRMRR</sequence>
<protein>
    <submittedName>
        <fullName evidence="1">Uncharacterized protein</fullName>
    </submittedName>
</protein>
<dbReference type="EnsemblPlants" id="OGLUM02G21640.1">
    <property type="protein sequence ID" value="OGLUM02G21640.1"/>
    <property type="gene ID" value="OGLUM02G21640"/>
</dbReference>
<evidence type="ECO:0000313" key="1">
    <source>
        <dbReference type="EnsemblPlants" id="OGLUM02G21640.1"/>
    </source>
</evidence>
<proteinExistence type="predicted"/>
<dbReference type="HOGENOM" id="CLU_1075099_0_0_1"/>
<reference evidence="1" key="1">
    <citation type="submission" date="2015-04" db="UniProtKB">
        <authorList>
            <consortium name="EnsemblPlants"/>
        </authorList>
    </citation>
    <scope>IDENTIFICATION</scope>
</reference>
<keyword evidence="2" id="KW-1185">Reference proteome</keyword>
<accession>A0A0D9YTY8</accession>
<organism evidence="1">
    <name type="scientific">Oryza glumipatula</name>
    <dbReference type="NCBI Taxonomy" id="40148"/>
    <lineage>
        <taxon>Eukaryota</taxon>
        <taxon>Viridiplantae</taxon>
        <taxon>Streptophyta</taxon>
        <taxon>Embryophyta</taxon>
        <taxon>Tracheophyta</taxon>
        <taxon>Spermatophyta</taxon>
        <taxon>Magnoliopsida</taxon>
        <taxon>Liliopsida</taxon>
        <taxon>Poales</taxon>
        <taxon>Poaceae</taxon>
        <taxon>BOP clade</taxon>
        <taxon>Oryzoideae</taxon>
        <taxon>Oryzeae</taxon>
        <taxon>Oryzinae</taxon>
        <taxon>Oryza</taxon>
    </lineage>
</organism>
<dbReference type="Gramene" id="OGLUM02G21640.1">
    <property type="protein sequence ID" value="OGLUM02G21640.1"/>
    <property type="gene ID" value="OGLUM02G21640"/>
</dbReference>
<dbReference type="Proteomes" id="UP000026961">
    <property type="component" value="Chromosome 2"/>
</dbReference>
<dbReference type="AlphaFoldDB" id="A0A0D9YTY8"/>